<feature type="binding site" evidence="2">
    <location>
        <position position="268"/>
    </location>
    <ligand>
        <name>Zn(2+)</name>
        <dbReference type="ChEBI" id="CHEBI:29105"/>
        <note>catalytic</note>
    </ligand>
</feature>
<dbReference type="Proteomes" id="UP000824262">
    <property type="component" value="Unassembled WGS sequence"/>
</dbReference>
<organism evidence="5 6">
    <name type="scientific">Candidatus Scatomorpha intestinavium</name>
    <dbReference type="NCBI Taxonomy" id="2840922"/>
    <lineage>
        <taxon>Bacteria</taxon>
        <taxon>Bacillati</taxon>
        <taxon>Bacillota</taxon>
        <taxon>Clostridia</taxon>
        <taxon>Eubacteriales</taxon>
        <taxon>Candidatus Scatomorpha</taxon>
    </lineage>
</organism>
<keyword evidence="4" id="KW-0175">Coiled coil</keyword>
<reference evidence="5" key="2">
    <citation type="journal article" date="2021" name="PeerJ">
        <title>Extensive microbial diversity within the chicken gut microbiome revealed by metagenomics and culture.</title>
        <authorList>
            <person name="Gilroy R."/>
            <person name="Ravi A."/>
            <person name="Getino M."/>
            <person name="Pursley I."/>
            <person name="Horton D.L."/>
            <person name="Alikhan N.F."/>
            <person name="Baker D."/>
            <person name="Gharbi K."/>
            <person name="Hall N."/>
            <person name="Watson M."/>
            <person name="Adriaenssens E.M."/>
            <person name="Foster-Nyarko E."/>
            <person name="Jarju S."/>
            <person name="Secka A."/>
            <person name="Antonio M."/>
            <person name="Oren A."/>
            <person name="Chaudhuri R.R."/>
            <person name="La Ragione R."/>
            <person name="Hildebrand F."/>
            <person name="Pallen M.J."/>
        </authorList>
    </citation>
    <scope>NUCLEOTIDE SEQUENCE</scope>
    <source>
        <strain evidence="5">ChiBcolR7-354</strain>
    </source>
</reference>
<name>A0A9D0ZDD2_9FIRM</name>
<feature type="binding site" evidence="2">
    <location>
        <position position="264"/>
    </location>
    <ligand>
        <name>Zn(2+)</name>
        <dbReference type="ChEBI" id="CHEBI:29105"/>
        <note>catalytic</note>
    </ligand>
</feature>
<dbReference type="GO" id="GO:0046872">
    <property type="term" value="F:metal ion binding"/>
    <property type="evidence" value="ECO:0007669"/>
    <property type="project" value="UniProtKB-KW"/>
</dbReference>
<keyword evidence="1" id="KW-0645">Protease</keyword>
<dbReference type="GO" id="GO:0004181">
    <property type="term" value="F:metallocarboxypeptidase activity"/>
    <property type="evidence" value="ECO:0007669"/>
    <property type="project" value="UniProtKB-UniRule"/>
</dbReference>
<dbReference type="PANTHER" id="PTHR34217:SF1">
    <property type="entry name" value="CARBOXYPEPTIDASE 1"/>
    <property type="match status" value="1"/>
</dbReference>
<evidence type="ECO:0000256" key="4">
    <source>
        <dbReference type="SAM" id="Coils"/>
    </source>
</evidence>
<dbReference type="CDD" id="cd06460">
    <property type="entry name" value="M32_Taq"/>
    <property type="match status" value="1"/>
</dbReference>
<dbReference type="GO" id="GO:0006508">
    <property type="term" value="P:proteolysis"/>
    <property type="evidence" value="ECO:0007669"/>
    <property type="project" value="UniProtKB-UniRule"/>
</dbReference>
<evidence type="ECO:0000313" key="5">
    <source>
        <dbReference type="EMBL" id="HIQ78403.1"/>
    </source>
</evidence>
<comment type="function">
    <text evidence="1">Broad specificity carboxypetidase that releases amino acids sequentially from the C-terminus, including neutral, aromatic, polar and basic residues.</text>
</comment>
<dbReference type="PIRSF" id="PIRSF006615">
    <property type="entry name" value="Zn_crbxpep_Taq"/>
    <property type="match status" value="1"/>
</dbReference>
<feature type="coiled-coil region" evidence="4">
    <location>
        <begin position="63"/>
        <end position="90"/>
    </location>
</feature>
<keyword evidence="1" id="KW-0482">Metalloprotease</keyword>
<comment type="catalytic activity">
    <reaction evidence="1">
        <text>Release of a C-terminal amino acid with broad specificity, except for -Pro.</text>
        <dbReference type="EC" id="3.4.17.19"/>
    </reaction>
</comment>
<dbReference type="PRINTS" id="PR00998">
    <property type="entry name" value="CRBOXYPTASET"/>
</dbReference>
<comment type="cofactor">
    <cofactor evidence="2">
        <name>Zn(2+)</name>
        <dbReference type="ChEBI" id="CHEBI:29105"/>
    </cofactor>
    <text evidence="2">Binds 1 zinc ion per subunit.</text>
</comment>
<protein>
    <recommendedName>
        <fullName evidence="1">Metal-dependent carboxypeptidase</fullName>
        <ecNumber evidence="1">3.4.17.19</ecNumber>
    </recommendedName>
</protein>
<dbReference type="Gene3D" id="1.10.1370.30">
    <property type="match status" value="1"/>
</dbReference>
<accession>A0A9D0ZDD2</accession>
<feature type="active site" description="Proton donor/acceptor" evidence="3">
    <location>
        <position position="265"/>
    </location>
</feature>
<dbReference type="PANTHER" id="PTHR34217">
    <property type="entry name" value="METAL-DEPENDENT CARBOXYPEPTIDASE"/>
    <property type="match status" value="1"/>
</dbReference>
<dbReference type="SUPFAM" id="SSF55486">
    <property type="entry name" value="Metalloproteases ('zincins'), catalytic domain"/>
    <property type="match status" value="1"/>
</dbReference>
<reference evidence="5" key="1">
    <citation type="submission" date="2020-10" db="EMBL/GenBank/DDBJ databases">
        <authorList>
            <person name="Gilroy R."/>
        </authorList>
    </citation>
    <scope>NUCLEOTIDE SEQUENCE</scope>
    <source>
        <strain evidence="5">ChiBcolR7-354</strain>
    </source>
</reference>
<gene>
    <name evidence="5" type="ORF">IAB77_03995</name>
</gene>
<evidence type="ECO:0000313" key="6">
    <source>
        <dbReference type="Proteomes" id="UP000824262"/>
    </source>
</evidence>
<dbReference type="PROSITE" id="PS52034">
    <property type="entry name" value="PEPTIDASE_M32"/>
    <property type="match status" value="1"/>
</dbReference>
<keyword evidence="2" id="KW-0862">Zinc</keyword>
<keyword evidence="1" id="KW-0378">Hydrolase</keyword>
<dbReference type="EC" id="3.4.17.19" evidence="1"/>
<evidence type="ECO:0000256" key="3">
    <source>
        <dbReference type="PIRSR" id="PIRSR006615-2"/>
    </source>
</evidence>
<dbReference type="AlphaFoldDB" id="A0A9D0ZDD2"/>
<comment type="similarity">
    <text evidence="1">Belongs to the peptidase M32 family.</text>
</comment>
<dbReference type="EMBL" id="DVGA01000041">
    <property type="protein sequence ID" value="HIQ78403.1"/>
    <property type="molecule type" value="Genomic_DNA"/>
</dbReference>
<dbReference type="InterPro" id="IPR001333">
    <property type="entry name" value="Peptidase_M32_Taq"/>
</dbReference>
<keyword evidence="1 2" id="KW-0479">Metal-binding</keyword>
<sequence length="498" mass="56925">MTLSEAREELKRLEMEEFAYGYAMGSLHYDGETGAPRDTYIPRGKALGILSGVGYQLATGERSERLLDALSEHMDELTSAERRTVELRQKDLRELKSIPMDEYVAYRELLNESHIVWTGAKERDDFASFEPVLQKIIDANRRFAALAAPDTDPYDYCLDKYEEGLTMERCDRFFGVLRDKLVPLIEKVKRAEAPDTSLLGVNFPLDRQEKLSYKLMDLLGLDRSRCRLGTTEHPFTLDLSKYDVRITTHYYENAFASSMFSVVHEGGHALYELHTVDEYAYTGLGGGVSMAVHESQSRFFENIIARSRPFCEHIWPTLVELCPELGKYSAKDFYRAVNTSKPSLIRIEADELTYSLHIMVRYELERAFMHGELEARDLPSAWKELYRKYLGVEVPDDRSGVLQDSHWSGGQIGYFPSYALGSAYGAQIVAKMKETVDVDECVAAGDLSPVCAWLEERIWRHGKLYKPTELIENAMGAPFDAKFYTDYLEAKMAAVYRF</sequence>
<keyword evidence="1 5" id="KW-0121">Carboxypeptidase</keyword>
<evidence type="ECO:0000256" key="1">
    <source>
        <dbReference type="PIRNR" id="PIRNR006615"/>
    </source>
</evidence>
<proteinExistence type="inferred from homology"/>
<dbReference type="Pfam" id="PF02074">
    <property type="entry name" value="Peptidase_M32"/>
    <property type="match status" value="1"/>
</dbReference>
<feature type="binding site" evidence="2">
    <location>
        <position position="294"/>
    </location>
    <ligand>
        <name>Zn(2+)</name>
        <dbReference type="ChEBI" id="CHEBI:29105"/>
        <note>catalytic</note>
    </ligand>
</feature>
<evidence type="ECO:0000256" key="2">
    <source>
        <dbReference type="PIRSR" id="PIRSR006615-1"/>
    </source>
</evidence>
<comment type="caution">
    <text evidence="5">The sequence shown here is derived from an EMBL/GenBank/DDBJ whole genome shotgun (WGS) entry which is preliminary data.</text>
</comment>